<evidence type="ECO:0000313" key="3">
    <source>
        <dbReference type="Proteomes" id="UP000215002"/>
    </source>
</evidence>
<dbReference type="Proteomes" id="UP000215002">
    <property type="component" value="Chromosome"/>
</dbReference>
<dbReference type="AlphaFoldDB" id="A0A223NRT4"/>
<accession>A0A223NRT4</accession>
<dbReference type="KEGG" id="muc:MuYL_0455"/>
<name>A0A223NRT4_9SPHI</name>
<keyword evidence="1" id="KW-0472">Membrane</keyword>
<proteinExistence type="predicted"/>
<evidence type="ECO:0000256" key="1">
    <source>
        <dbReference type="SAM" id="Phobius"/>
    </source>
</evidence>
<protein>
    <submittedName>
        <fullName evidence="2">Uncharacterized protein</fullName>
    </submittedName>
</protein>
<keyword evidence="3" id="KW-1185">Reference proteome</keyword>
<dbReference type="EMBL" id="CP022743">
    <property type="protein sequence ID" value="ASU32358.1"/>
    <property type="molecule type" value="Genomic_DNA"/>
</dbReference>
<keyword evidence="1" id="KW-0812">Transmembrane</keyword>
<gene>
    <name evidence="2" type="ORF">MuYL_0455</name>
</gene>
<organism evidence="2 3">
    <name type="scientific">Mucilaginibacter xinganensis</name>
    <dbReference type="NCBI Taxonomy" id="1234841"/>
    <lineage>
        <taxon>Bacteria</taxon>
        <taxon>Pseudomonadati</taxon>
        <taxon>Bacteroidota</taxon>
        <taxon>Sphingobacteriia</taxon>
        <taxon>Sphingobacteriales</taxon>
        <taxon>Sphingobacteriaceae</taxon>
        <taxon>Mucilaginibacter</taxon>
    </lineage>
</organism>
<sequence length="40" mass="4454">MFGFGGLGVFFLFGIFRIGFGFSNLLSFISLQAQTYNLLI</sequence>
<reference evidence="2 3" key="1">
    <citation type="submission" date="2017-08" db="EMBL/GenBank/DDBJ databases">
        <title>Complete genome sequence of Mucilaginibacter sp. strain BJC16-A31.</title>
        <authorList>
            <consortium name="Henan University of Science and Technology"/>
            <person name="You X."/>
        </authorList>
    </citation>
    <scope>NUCLEOTIDE SEQUENCE [LARGE SCALE GENOMIC DNA]</scope>
    <source>
        <strain evidence="2 3">BJC16-A31</strain>
    </source>
</reference>
<evidence type="ECO:0000313" key="2">
    <source>
        <dbReference type="EMBL" id="ASU32358.1"/>
    </source>
</evidence>
<keyword evidence="1" id="KW-1133">Transmembrane helix</keyword>
<feature type="transmembrane region" description="Helical" evidence="1">
    <location>
        <begin position="6"/>
        <end position="31"/>
    </location>
</feature>